<dbReference type="PROSITE" id="PS50075">
    <property type="entry name" value="CARRIER"/>
    <property type="match status" value="1"/>
</dbReference>
<protein>
    <submittedName>
        <fullName evidence="4">Acyl carrier protein</fullName>
    </submittedName>
</protein>
<evidence type="ECO:0000259" key="3">
    <source>
        <dbReference type="PROSITE" id="PS50075"/>
    </source>
</evidence>
<keyword evidence="5" id="KW-1185">Reference proteome</keyword>
<evidence type="ECO:0000256" key="2">
    <source>
        <dbReference type="ARBA" id="ARBA00022553"/>
    </source>
</evidence>
<organism evidence="4 5">
    <name type="scientific">Myceligenerans salitolerans</name>
    <dbReference type="NCBI Taxonomy" id="1230528"/>
    <lineage>
        <taxon>Bacteria</taxon>
        <taxon>Bacillati</taxon>
        <taxon>Actinomycetota</taxon>
        <taxon>Actinomycetes</taxon>
        <taxon>Micrococcales</taxon>
        <taxon>Promicromonosporaceae</taxon>
        <taxon>Myceligenerans</taxon>
    </lineage>
</organism>
<dbReference type="InterPro" id="IPR009081">
    <property type="entry name" value="PP-bd_ACP"/>
</dbReference>
<proteinExistence type="predicted"/>
<gene>
    <name evidence="4" type="ORF">J0911_19455</name>
</gene>
<reference evidence="5" key="1">
    <citation type="submission" date="2023-07" db="EMBL/GenBank/DDBJ databases">
        <title>Myceligenerans salitolerans sp. nov., a halotolerant actinomycete isolated from a salt lake in Xinjiang, China.</title>
        <authorList>
            <person name="Guan T."/>
        </authorList>
    </citation>
    <scope>NUCLEOTIDE SEQUENCE [LARGE SCALE GENOMIC DNA]</scope>
    <source>
        <strain evidence="5">XHU 5031</strain>
    </source>
</reference>
<keyword evidence="1" id="KW-0596">Phosphopantetheine</keyword>
<dbReference type="SMART" id="SM00823">
    <property type="entry name" value="PKS_PP"/>
    <property type="match status" value="1"/>
</dbReference>
<dbReference type="EMBL" id="JAFMPK010000049">
    <property type="protein sequence ID" value="MBO0611203.1"/>
    <property type="molecule type" value="Genomic_DNA"/>
</dbReference>
<feature type="domain" description="Carrier" evidence="3">
    <location>
        <begin position="12"/>
        <end position="85"/>
    </location>
</feature>
<dbReference type="PROSITE" id="PS00012">
    <property type="entry name" value="PHOSPHOPANTETHEINE"/>
    <property type="match status" value="1"/>
</dbReference>
<dbReference type="InterPro" id="IPR036736">
    <property type="entry name" value="ACP-like_sf"/>
</dbReference>
<accession>A0ABS3IFF5</accession>
<sequence>MTTHDVSGTNSTVTDDLAAAVGECWAEVLGIAPGTPGTFLSLGGHSIAANRLRSRLARLGVTVTLTDLFDDPSLEDLLRTLRERADTVTDDPDGASR</sequence>
<dbReference type="Gene3D" id="1.10.1200.10">
    <property type="entry name" value="ACP-like"/>
    <property type="match status" value="1"/>
</dbReference>
<keyword evidence="2" id="KW-0597">Phosphoprotein</keyword>
<dbReference type="SUPFAM" id="SSF47336">
    <property type="entry name" value="ACP-like"/>
    <property type="match status" value="1"/>
</dbReference>
<dbReference type="RefSeq" id="WP_207277165.1">
    <property type="nucleotide sequence ID" value="NZ_JAFMPK010000049.1"/>
</dbReference>
<comment type="caution">
    <text evidence="4">The sequence shown here is derived from an EMBL/GenBank/DDBJ whole genome shotgun (WGS) entry which is preliminary data.</text>
</comment>
<dbReference type="InterPro" id="IPR006162">
    <property type="entry name" value="Ppantetheine_attach_site"/>
</dbReference>
<dbReference type="Pfam" id="PF00550">
    <property type="entry name" value="PP-binding"/>
    <property type="match status" value="1"/>
</dbReference>
<name>A0ABS3IFF5_9MICO</name>
<dbReference type="InterPro" id="IPR020806">
    <property type="entry name" value="PKS_PP-bd"/>
</dbReference>
<evidence type="ECO:0000313" key="5">
    <source>
        <dbReference type="Proteomes" id="UP000664617"/>
    </source>
</evidence>
<evidence type="ECO:0000313" key="4">
    <source>
        <dbReference type="EMBL" id="MBO0611203.1"/>
    </source>
</evidence>
<evidence type="ECO:0000256" key="1">
    <source>
        <dbReference type="ARBA" id="ARBA00022450"/>
    </source>
</evidence>
<dbReference type="Proteomes" id="UP000664617">
    <property type="component" value="Unassembled WGS sequence"/>
</dbReference>